<feature type="domain" description="Leucine-rich repeat-containing N-terminal plant-type" evidence="10">
    <location>
        <begin position="27"/>
        <end position="67"/>
    </location>
</feature>
<evidence type="ECO:0000259" key="10">
    <source>
        <dbReference type="Pfam" id="PF08263"/>
    </source>
</evidence>
<comment type="subcellular location">
    <subcellularLocation>
        <location evidence="2">Membrane</location>
    </subcellularLocation>
    <subcellularLocation>
        <location evidence="1">Secreted</location>
        <location evidence="1">Cell wall</location>
    </subcellularLocation>
</comment>
<dbReference type="PROSITE" id="PS51257">
    <property type="entry name" value="PROKAR_LIPOPROTEIN"/>
    <property type="match status" value="1"/>
</dbReference>
<dbReference type="InterPro" id="IPR032675">
    <property type="entry name" value="LRR_dom_sf"/>
</dbReference>
<dbReference type="InterPro" id="IPR025875">
    <property type="entry name" value="Leu-rich_rpt_4"/>
</dbReference>
<evidence type="ECO:0000313" key="11">
    <source>
        <dbReference type="EMBL" id="CAI0476330.1"/>
    </source>
</evidence>
<dbReference type="EMBL" id="CAMGYJ010000009">
    <property type="protein sequence ID" value="CAI0476330.1"/>
    <property type="molecule type" value="Genomic_DNA"/>
</dbReference>
<reference evidence="11" key="1">
    <citation type="submission" date="2022-08" db="EMBL/GenBank/DDBJ databases">
        <authorList>
            <person name="Gutierrez-Valencia J."/>
        </authorList>
    </citation>
    <scope>NUCLEOTIDE SEQUENCE</scope>
</reference>
<evidence type="ECO:0000256" key="2">
    <source>
        <dbReference type="ARBA" id="ARBA00004370"/>
    </source>
</evidence>
<gene>
    <name evidence="11" type="ORF">LITE_LOCUS40736</name>
</gene>
<dbReference type="InterPro" id="IPR013210">
    <property type="entry name" value="LRR_N_plant-typ"/>
</dbReference>
<keyword evidence="5 9" id="KW-0732">Signal</keyword>
<feature type="signal peptide" evidence="9">
    <location>
        <begin position="1"/>
        <end position="24"/>
    </location>
</feature>
<keyword evidence="7" id="KW-0472">Membrane</keyword>
<keyword evidence="12" id="KW-1185">Reference proteome</keyword>
<protein>
    <recommendedName>
        <fullName evidence="10">Leucine-rich repeat-containing N-terminal plant-type domain-containing protein</fullName>
    </recommendedName>
</protein>
<comment type="similarity">
    <text evidence="8">Belongs to the polygalacturonase-inhibiting protein family.</text>
</comment>
<evidence type="ECO:0000256" key="5">
    <source>
        <dbReference type="ARBA" id="ARBA00022729"/>
    </source>
</evidence>
<dbReference type="Pfam" id="PF08263">
    <property type="entry name" value="LRRNT_2"/>
    <property type="match status" value="1"/>
</dbReference>
<evidence type="ECO:0000256" key="1">
    <source>
        <dbReference type="ARBA" id="ARBA00004191"/>
    </source>
</evidence>
<dbReference type="GO" id="GO:0016020">
    <property type="term" value="C:membrane"/>
    <property type="evidence" value="ECO:0007669"/>
    <property type="project" value="UniProtKB-SubCell"/>
</dbReference>
<dbReference type="Pfam" id="PF00560">
    <property type="entry name" value="LRR_1"/>
    <property type="match status" value="1"/>
</dbReference>
<evidence type="ECO:0000256" key="3">
    <source>
        <dbReference type="ARBA" id="ARBA00022512"/>
    </source>
</evidence>
<dbReference type="InterPro" id="IPR001611">
    <property type="entry name" value="Leu-rich_rpt"/>
</dbReference>
<keyword evidence="3" id="KW-0134">Cell wall</keyword>
<keyword evidence="4" id="KW-0433">Leucine-rich repeat</keyword>
<dbReference type="FunFam" id="3.80.10.10:FF:000400">
    <property type="entry name" value="Nuclear pore complex protein NUP107"/>
    <property type="match status" value="1"/>
</dbReference>
<dbReference type="SUPFAM" id="SSF52058">
    <property type="entry name" value="L domain-like"/>
    <property type="match status" value="1"/>
</dbReference>
<feature type="chain" id="PRO_5043964928" description="Leucine-rich repeat-containing N-terminal plant-type domain-containing protein" evidence="9">
    <location>
        <begin position="25"/>
        <end position="196"/>
    </location>
</feature>
<keyword evidence="6" id="KW-0677">Repeat</keyword>
<dbReference type="PANTHER" id="PTHR48060">
    <property type="entry name" value="DNA DAMAGE-REPAIR/TOLERATION PROTEIN DRT100"/>
    <property type="match status" value="1"/>
</dbReference>
<sequence length="196" mass="21411">MRPFISLQILCVVASTALFVACRSFPQDEVSALNAFKEAIYEDPRLIMSNWNALDTTPCEWAGVYCTSAGDHVFKINISAASLRGFISPDLSRITNLQELILHGNNLIGTIPKELGNLKQLKRLDLGANQLMGPIPPELATISGIMKLNLQSNGLTGTLATGFGNLRYLQELILDRNRLQGTFPASNDLPSNLHGM</sequence>
<evidence type="ECO:0000256" key="4">
    <source>
        <dbReference type="ARBA" id="ARBA00022614"/>
    </source>
</evidence>
<proteinExistence type="inferred from homology"/>
<accession>A0AAV0PZW1</accession>
<comment type="caution">
    <text evidence="11">The sequence shown here is derived from an EMBL/GenBank/DDBJ whole genome shotgun (WGS) entry which is preliminary data.</text>
</comment>
<dbReference type="InterPro" id="IPR053211">
    <property type="entry name" value="DNA_repair-toleration"/>
</dbReference>
<dbReference type="Proteomes" id="UP001154282">
    <property type="component" value="Unassembled WGS sequence"/>
</dbReference>
<evidence type="ECO:0000256" key="7">
    <source>
        <dbReference type="ARBA" id="ARBA00023136"/>
    </source>
</evidence>
<keyword evidence="3" id="KW-0964">Secreted</keyword>
<organism evidence="11 12">
    <name type="scientific">Linum tenue</name>
    <dbReference type="NCBI Taxonomy" id="586396"/>
    <lineage>
        <taxon>Eukaryota</taxon>
        <taxon>Viridiplantae</taxon>
        <taxon>Streptophyta</taxon>
        <taxon>Embryophyta</taxon>
        <taxon>Tracheophyta</taxon>
        <taxon>Spermatophyta</taxon>
        <taxon>Magnoliopsida</taxon>
        <taxon>eudicotyledons</taxon>
        <taxon>Gunneridae</taxon>
        <taxon>Pentapetalae</taxon>
        <taxon>rosids</taxon>
        <taxon>fabids</taxon>
        <taxon>Malpighiales</taxon>
        <taxon>Linaceae</taxon>
        <taxon>Linum</taxon>
    </lineage>
</organism>
<evidence type="ECO:0000256" key="9">
    <source>
        <dbReference type="SAM" id="SignalP"/>
    </source>
</evidence>
<evidence type="ECO:0000256" key="8">
    <source>
        <dbReference type="ARBA" id="ARBA00038043"/>
    </source>
</evidence>
<dbReference type="PANTHER" id="PTHR48060:SF21">
    <property type="entry name" value="L DOMAIN-LIKE PROTEIN"/>
    <property type="match status" value="1"/>
</dbReference>
<dbReference type="AlphaFoldDB" id="A0AAV0PZW1"/>
<dbReference type="Pfam" id="PF12799">
    <property type="entry name" value="LRR_4"/>
    <property type="match status" value="1"/>
</dbReference>
<evidence type="ECO:0000313" key="12">
    <source>
        <dbReference type="Proteomes" id="UP001154282"/>
    </source>
</evidence>
<evidence type="ECO:0000256" key="6">
    <source>
        <dbReference type="ARBA" id="ARBA00022737"/>
    </source>
</evidence>
<name>A0AAV0PZW1_9ROSI</name>
<dbReference type="Gene3D" id="3.80.10.10">
    <property type="entry name" value="Ribonuclease Inhibitor"/>
    <property type="match status" value="1"/>
</dbReference>